<dbReference type="Proteomes" id="UP001178888">
    <property type="component" value="Unassembled WGS sequence"/>
</dbReference>
<dbReference type="SUPFAM" id="SSF51182">
    <property type="entry name" value="RmlC-like cupins"/>
    <property type="match status" value="1"/>
</dbReference>
<dbReference type="InterPro" id="IPR011051">
    <property type="entry name" value="RmlC_Cupin_sf"/>
</dbReference>
<gene>
    <name evidence="4" type="ORF">E2K98_13990</name>
    <name evidence="3" type="ORF">RCG21_20030</name>
</gene>
<accession>A0A4R5VQI8</accession>
<dbReference type="InterPro" id="IPR014710">
    <property type="entry name" value="RmlC-like_jellyroll"/>
</dbReference>
<keyword evidence="1" id="KW-0238">DNA-binding</keyword>
<comment type="caution">
    <text evidence="4">The sequence shown here is derived from an EMBL/GenBank/DDBJ whole genome shotgun (WGS) entry which is preliminary data.</text>
</comment>
<dbReference type="Gene3D" id="2.60.120.10">
    <property type="entry name" value="Jelly Rolls"/>
    <property type="match status" value="1"/>
</dbReference>
<evidence type="ECO:0000259" key="2">
    <source>
        <dbReference type="PROSITE" id="PS50943"/>
    </source>
</evidence>
<evidence type="ECO:0000313" key="4">
    <source>
        <dbReference type="EMBL" id="TDK60833.1"/>
    </source>
</evidence>
<dbReference type="PANTHER" id="PTHR46797:SF24">
    <property type="entry name" value="DNA-BINDING PHAGE PROTEIN"/>
    <property type="match status" value="1"/>
</dbReference>
<dbReference type="CDD" id="cd02209">
    <property type="entry name" value="cupin_XRE_C"/>
    <property type="match status" value="1"/>
</dbReference>
<dbReference type="Proteomes" id="UP000295132">
    <property type="component" value="Unassembled WGS sequence"/>
</dbReference>
<reference evidence="3" key="2">
    <citation type="submission" date="2023-08" db="EMBL/GenBank/DDBJ databases">
        <title>Nitrogen cycling bacteria in agricultural field soils.</title>
        <authorList>
            <person name="Jang J."/>
        </authorList>
    </citation>
    <scope>NUCLEOTIDE SEQUENCE</scope>
    <source>
        <strain evidence="3">PS3-36</strain>
    </source>
</reference>
<dbReference type="InterPro" id="IPR001387">
    <property type="entry name" value="Cro/C1-type_HTH"/>
</dbReference>
<dbReference type="GO" id="GO:0003700">
    <property type="term" value="F:DNA-binding transcription factor activity"/>
    <property type="evidence" value="ECO:0007669"/>
    <property type="project" value="TreeGrafter"/>
</dbReference>
<dbReference type="SMART" id="SM00530">
    <property type="entry name" value="HTH_XRE"/>
    <property type="match status" value="1"/>
</dbReference>
<dbReference type="Gene3D" id="1.10.260.40">
    <property type="entry name" value="lambda repressor-like DNA-binding domains"/>
    <property type="match status" value="1"/>
</dbReference>
<evidence type="ECO:0000313" key="6">
    <source>
        <dbReference type="Proteomes" id="UP001178888"/>
    </source>
</evidence>
<dbReference type="InterPro" id="IPR050807">
    <property type="entry name" value="TransReg_Diox_bact_type"/>
</dbReference>
<organism evidence="4 5">
    <name type="scientific">Bacillus salipaludis</name>
    <dbReference type="NCBI Taxonomy" id="2547811"/>
    <lineage>
        <taxon>Bacteria</taxon>
        <taxon>Bacillati</taxon>
        <taxon>Bacillota</taxon>
        <taxon>Bacilli</taxon>
        <taxon>Bacillales</taxon>
        <taxon>Bacillaceae</taxon>
        <taxon>Bacillus</taxon>
    </lineage>
</organism>
<name>A0A4R5VQI8_9BACI</name>
<dbReference type="Pfam" id="PF01381">
    <property type="entry name" value="HTH_3"/>
    <property type="match status" value="1"/>
</dbReference>
<dbReference type="InterPro" id="IPR010982">
    <property type="entry name" value="Lambda_DNA-bd_dom_sf"/>
</dbReference>
<evidence type="ECO:0000313" key="3">
    <source>
        <dbReference type="EMBL" id="MDQ6598620.1"/>
    </source>
</evidence>
<dbReference type="CDD" id="cd00093">
    <property type="entry name" value="HTH_XRE"/>
    <property type="match status" value="1"/>
</dbReference>
<protein>
    <submittedName>
        <fullName evidence="4">XRE family transcriptional regulator</fullName>
    </submittedName>
</protein>
<reference evidence="4 5" key="1">
    <citation type="submission" date="2019-03" db="EMBL/GenBank/DDBJ databases">
        <title>Bacillus niacini sp. nov. a Nicotinate-Metabolizing Mesophile Isolated from Soil.</title>
        <authorList>
            <person name="Zhang G."/>
        </authorList>
    </citation>
    <scope>NUCLEOTIDE SEQUENCE [LARGE SCALE GENOMIC DNA]</scope>
    <source>
        <strain evidence="4 5">WN066</strain>
    </source>
</reference>
<sequence length="190" mass="21367">MDKDILTAQIGQRLRYFRQQRKLTLDELADLTGVSKPMLGQIERGASNPTVSILWKIAAGLQIPFASFLAMNPSVKMIRMADQPFFKEDNDLYEVYNTFASPGIPIESYRARLHPGCNHYTEPNGIGAIKSITVHSGTFSITIGDEDQYSLDQGDSVSFSTDVYQIFENRDKEICEISVVIYYSSPNIQL</sequence>
<proteinExistence type="predicted"/>
<dbReference type="EMBL" id="SMYO01000006">
    <property type="protein sequence ID" value="TDK60833.1"/>
    <property type="molecule type" value="Genomic_DNA"/>
</dbReference>
<evidence type="ECO:0000313" key="5">
    <source>
        <dbReference type="Proteomes" id="UP000295132"/>
    </source>
</evidence>
<dbReference type="RefSeq" id="WP_133335068.1">
    <property type="nucleotide sequence ID" value="NZ_JAVGVR010000001.1"/>
</dbReference>
<dbReference type="PROSITE" id="PS50943">
    <property type="entry name" value="HTH_CROC1"/>
    <property type="match status" value="1"/>
</dbReference>
<dbReference type="SUPFAM" id="SSF47413">
    <property type="entry name" value="lambda repressor-like DNA-binding domains"/>
    <property type="match status" value="1"/>
</dbReference>
<keyword evidence="6" id="KW-1185">Reference proteome</keyword>
<dbReference type="GO" id="GO:0005829">
    <property type="term" value="C:cytosol"/>
    <property type="evidence" value="ECO:0007669"/>
    <property type="project" value="TreeGrafter"/>
</dbReference>
<feature type="domain" description="HTH cro/C1-type" evidence="2">
    <location>
        <begin position="14"/>
        <end position="68"/>
    </location>
</feature>
<dbReference type="AlphaFoldDB" id="A0A4R5VQI8"/>
<dbReference type="EMBL" id="JAVGVR010000001">
    <property type="protein sequence ID" value="MDQ6598620.1"/>
    <property type="molecule type" value="Genomic_DNA"/>
</dbReference>
<dbReference type="GO" id="GO:0003677">
    <property type="term" value="F:DNA binding"/>
    <property type="evidence" value="ECO:0007669"/>
    <property type="project" value="UniProtKB-KW"/>
</dbReference>
<dbReference type="PANTHER" id="PTHR46797">
    <property type="entry name" value="HTH-TYPE TRANSCRIPTIONAL REGULATOR"/>
    <property type="match status" value="1"/>
</dbReference>
<evidence type="ECO:0000256" key="1">
    <source>
        <dbReference type="ARBA" id="ARBA00023125"/>
    </source>
</evidence>